<dbReference type="InterPro" id="IPR027417">
    <property type="entry name" value="P-loop_NTPase"/>
</dbReference>
<dbReference type="Pfam" id="PF20703">
    <property type="entry name" value="nSTAND1"/>
    <property type="match status" value="1"/>
</dbReference>
<gene>
    <name evidence="4" type="ORF">ACH47G_03140</name>
</gene>
<evidence type="ECO:0000259" key="3">
    <source>
        <dbReference type="Pfam" id="PF20703"/>
    </source>
</evidence>
<feature type="repeat" description="WD" evidence="1">
    <location>
        <begin position="1069"/>
        <end position="1103"/>
    </location>
</feature>
<dbReference type="PROSITE" id="PS50082">
    <property type="entry name" value="WD_REPEATS_2"/>
    <property type="match status" value="2"/>
</dbReference>
<evidence type="ECO:0000256" key="1">
    <source>
        <dbReference type="PROSITE-ProRule" id="PRU00221"/>
    </source>
</evidence>
<dbReference type="Pfam" id="PF00656">
    <property type="entry name" value="Peptidase_C14"/>
    <property type="match status" value="1"/>
</dbReference>
<name>A0ABW7W8Z1_9NOCA</name>
<dbReference type="SUPFAM" id="SSF52129">
    <property type="entry name" value="Caspase-like"/>
    <property type="match status" value="1"/>
</dbReference>
<dbReference type="Pfam" id="PF00400">
    <property type="entry name" value="WD40"/>
    <property type="match status" value="1"/>
</dbReference>
<dbReference type="SMART" id="SM00320">
    <property type="entry name" value="WD40"/>
    <property type="match status" value="7"/>
</dbReference>
<reference evidence="4 5" key="1">
    <citation type="submission" date="2024-10" db="EMBL/GenBank/DDBJ databases">
        <title>The Natural Products Discovery Center: Release of the First 8490 Sequenced Strains for Exploring Actinobacteria Biosynthetic Diversity.</title>
        <authorList>
            <person name="Kalkreuter E."/>
            <person name="Kautsar S.A."/>
            <person name="Yang D."/>
            <person name="Bader C.D."/>
            <person name="Teijaro C.N."/>
            <person name="Fluegel L."/>
            <person name="Davis C.M."/>
            <person name="Simpson J.R."/>
            <person name="Lauterbach L."/>
            <person name="Steele A.D."/>
            <person name="Gui C."/>
            <person name="Meng S."/>
            <person name="Li G."/>
            <person name="Viehrig K."/>
            <person name="Ye F."/>
            <person name="Su P."/>
            <person name="Kiefer A.F."/>
            <person name="Nichols A."/>
            <person name="Cepeda A.J."/>
            <person name="Yan W."/>
            <person name="Fan B."/>
            <person name="Jiang Y."/>
            <person name="Adhikari A."/>
            <person name="Zheng C.-J."/>
            <person name="Schuster L."/>
            <person name="Cowan T.M."/>
            <person name="Smanski M.J."/>
            <person name="Chevrette M.G."/>
            <person name="De Carvalho L.P.S."/>
            <person name="Shen B."/>
        </authorList>
    </citation>
    <scope>NUCLEOTIDE SEQUENCE [LARGE SCALE GENOMIC DNA]</scope>
    <source>
        <strain evidence="4 5">NPDC019626</strain>
    </source>
</reference>
<dbReference type="PANTHER" id="PTHR19879">
    <property type="entry name" value="TRANSCRIPTION INITIATION FACTOR TFIID"/>
    <property type="match status" value="1"/>
</dbReference>
<dbReference type="SUPFAM" id="SSF51004">
    <property type="entry name" value="C-terminal (heme d1) domain of cytochrome cd1-nitrite reductase"/>
    <property type="match status" value="1"/>
</dbReference>
<dbReference type="Proteomes" id="UP001611450">
    <property type="component" value="Unassembled WGS sequence"/>
</dbReference>
<dbReference type="NCBIfam" id="NF047832">
    <property type="entry name" value="caspase_w_EACC1"/>
    <property type="match status" value="1"/>
</dbReference>
<dbReference type="Gene3D" id="2.130.10.10">
    <property type="entry name" value="YVTN repeat-like/Quinoprotein amine dehydrogenase"/>
    <property type="match status" value="3"/>
</dbReference>
<dbReference type="InterPro" id="IPR011047">
    <property type="entry name" value="Quinoprotein_ADH-like_sf"/>
</dbReference>
<dbReference type="PANTHER" id="PTHR19879:SF9">
    <property type="entry name" value="TRANSCRIPTION INITIATION FACTOR TFIID SUBUNIT 5"/>
    <property type="match status" value="1"/>
</dbReference>
<proteinExistence type="predicted"/>
<dbReference type="Gene3D" id="3.40.50.1460">
    <property type="match status" value="1"/>
</dbReference>
<dbReference type="InterPro" id="IPR015943">
    <property type="entry name" value="WD40/YVTN_repeat-like_dom_sf"/>
</dbReference>
<comment type="caution">
    <text evidence="4">The sequence shown here is derived from an EMBL/GenBank/DDBJ whole genome shotgun (WGS) entry which is preliminary data.</text>
</comment>
<organism evidence="4 5">
    <name type="scientific">Nocardia beijingensis</name>
    <dbReference type="NCBI Taxonomy" id="95162"/>
    <lineage>
        <taxon>Bacteria</taxon>
        <taxon>Bacillati</taxon>
        <taxon>Actinomycetota</taxon>
        <taxon>Actinomycetes</taxon>
        <taxon>Mycobacteriales</taxon>
        <taxon>Nocardiaceae</taxon>
        <taxon>Nocardia</taxon>
    </lineage>
</organism>
<accession>A0ABW7W8Z1</accession>
<evidence type="ECO:0000313" key="4">
    <source>
        <dbReference type="EMBL" id="MFI2319457.1"/>
    </source>
</evidence>
<feature type="repeat" description="WD" evidence="1">
    <location>
        <begin position="768"/>
        <end position="809"/>
    </location>
</feature>
<dbReference type="InterPro" id="IPR011600">
    <property type="entry name" value="Pept_C14_caspase"/>
</dbReference>
<dbReference type="InterPro" id="IPR029030">
    <property type="entry name" value="Caspase-like_dom_sf"/>
</dbReference>
<dbReference type="InterPro" id="IPR049052">
    <property type="entry name" value="nSTAND1"/>
</dbReference>
<dbReference type="InterPro" id="IPR001680">
    <property type="entry name" value="WD40_rpt"/>
</dbReference>
<sequence length="1458" mass="156082">MTGLSGAGTRVLLIGTEHTDSPKLSDVPAVRTSLADLEQRLVDSCDVPPANIRVVLDPPDPVMLDAVIRATAAAATDVLLIYFVGHGLVAAGNELFLSTVATVDITKNRPASQALEFSAIPAALSTSTASTVLVVLDCCYSGRARLGSDIADGLLLVSATPWGPALVRDGAEHTVFTGALLQVLAAGDPNGPPLTTLARLTELLDRKLHDLDPHQPRIGIEFRGNAGRLVIANNHAHRQPEPEPPPDAGAADAVNPYLGLAAYEKDDASRFFGRTEMTAALTAAIAARATDLIVLTGASGVGKSSILGAGLLPLLDKGKELPGSETWRQVAFAPGPDPLAALRTELAGALRIPQEAVDDLLTDPTRLRETCAATPIAVVVDQFEDVFTHHLAVADVFIEELTALASVARLTVVCLRSDFLGRCLSYPALGPAARAAVEVTPMTPADLRAVIEKPAAQAGFVAGEDLVEIILSDAQPRSGRSVEVLPLLSHALMETWQVRRGRVLTAADYIRAGRIDKAVTKSADAVYAALDAAGKAEARQLFLALVPLDGELQRTGRVVALDDLQPDPQVLDVFVRARLLGIDRGTVFLIHDALLDAWKLLREWIDQYGAGMREWQRVRSRAAEWQARRHPSLLLSGPALDSALRLRDSGVRLNKPEEEYLHASKGRQTFTKRLKIGVAMGLVLLTAFSVVSGILAIDQRNRARASADEAAVRQLQLLGQIHADTNPRAALSFQLAAARIAPSDRNRAELARALVGSPFGGTVIMPEFQEADDAITAVALSPDGGLLAAADEIGHVALWRVEGHQLANAPVGRFRVRHVDDLRFDATGRTLVVFGYDYDRTRPVDQRERDVQWWDISDPARPALSRAGGGGTVALISADGTVGVRRTIVDNASVTTLVRVGEQVTEVARPDMPGRLLGFSKDNSMLVTGDDTGYVLWDTRDLASPVQLARFSTALPIETDPASFTMITGGPREFASFSADNRLVALTGRGAPVTLIDLADRTRPTALRTVSDTGPTGVIGPSATRGEFSPSGRTLTVGGSGAGVQIWDVRDPLHPHVERSLDTELTGQIRSLTYSADGRTLVSGGRGGRTTLWNLGGGTGIQVETEFEALGGDGYFSPDGMTLIVDRQSSLTEPEMLEVWRLTDPLHPVRVGRIPEQTDGTADVSMTRDGHLVAVRGADGATALWSLVDPADPVQVGSVATNSGIGLTYPNTHTMTVRMDHAGTTLAVERESQSRFGYVVQLWDITDPPRPRQLDEIAVGGSPKPVYTVSPDGRLLAAVTKSDSTGIWDIRGQDKSRLLAELPGAAGRVTVSADGRMLLKTSSFTAEKPATEVYDLTDPTVPELREVTQRVLNSSAFNLDPRILTMALGRDVMLAPTDNMDSTVLLPGHLGTVDALRLRLDGYLVSRDPRTVRVWDVRGALRTLLDPEAAACQRLGTAISEKDWRYYAPNLPYDNVCR</sequence>
<evidence type="ECO:0000313" key="5">
    <source>
        <dbReference type="Proteomes" id="UP001611450"/>
    </source>
</evidence>
<evidence type="ECO:0000259" key="2">
    <source>
        <dbReference type="Pfam" id="PF00656"/>
    </source>
</evidence>
<dbReference type="SUPFAM" id="SSF50998">
    <property type="entry name" value="Quinoprotein alcohol dehydrogenase-like"/>
    <property type="match status" value="1"/>
</dbReference>
<keyword evidence="5" id="KW-1185">Reference proteome</keyword>
<protein>
    <submittedName>
        <fullName evidence="4">Caspase family protein</fullName>
    </submittedName>
</protein>
<dbReference type="RefSeq" id="WP_396945762.1">
    <property type="nucleotide sequence ID" value="NZ_JBIRXV010000001.1"/>
</dbReference>
<dbReference type="InterPro" id="IPR011048">
    <property type="entry name" value="Haem_d1_sf"/>
</dbReference>
<keyword evidence="1" id="KW-0853">WD repeat</keyword>
<feature type="domain" description="Novel STAND NTPase 1" evidence="3">
    <location>
        <begin position="256"/>
        <end position="630"/>
    </location>
</feature>
<dbReference type="SUPFAM" id="SSF52540">
    <property type="entry name" value="P-loop containing nucleoside triphosphate hydrolases"/>
    <property type="match status" value="1"/>
</dbReference>
<feature type="domain" description="Peptidase C14 caspase" evidence="2">
    <location>
        <begin position="53"/>
        <end position="199"/>
    </location>
</feature>
<dbReference type="EMBL" id="JBIRXV010000001">
    <property type="protein sequence ID" value="MFI2319457.1"/>
    <property type="molecule type" value="Genomic_DNA"/>
</dbReference>